<dbReference type="Proteomes" id="UP000035680">
    <property type="component" value="Unassembled WGS sequence"/>
</dbReference>
<dbReference type="Gene3D" id="3.40.50.2300">
    <property type="match status" value="1"/>
</dbReference>
<proteinExistence type="predicted"/>
<evidence type="ECO:0000313" key="2">
    <source>
        <dbReference type="WBParaSite" id="SVE_1038100.1"/>
    </source>
</evidence>
<evidence type="ECO:0000313" key="1">
    <source>
        <dbReference type="Proteomes" id="UP000035680"/>
    </source>
</evidence>
<reference evidence="2" key="2">
    <citation type="submission" date="2015-08" db="UniProtKB">
        <authorList>
            <consortium name="WormBaseParasite"/>
        </authorList>
    </citation>
    <scope>IDENTIFICATION</scope>
</reference>
<sequence length="127" mass="14724">MASQSSIPPYKRLFEINKLHSALKLTNNDFLKEVEMSIDKSILVTNRRQLRLPTILCGNKKTINIKNMNGSWEYGKGYTLVVPSNIQNWCVITIQNKGRNMISRNMMEDFVKMYIDCVRSHGIRISE</sequence>
<organism evidence="1 2">
    <name type="scientific">Strongyloides venezuelensis</name>
    <name type="common">Threadworm</name>
    <dbReference type="NCBI Taxonomy" id="75913"/>
    <lineage>
        <taxon>Eukaryota</taxon>
        <taxon>Metazoa</taxon>
        <taxon>Ecdysozoa</taxon>
        <taxon>Nematoda</taxon>
        <taxon>Chromadorea</taxon>
        <taxon>Rhabditida</taxon>
        <taxon>Tylenchina</taxon>
        <taxon>Panagrolaimomorpha</taxon>
        <taxon>Strongyloidoidea</taxon>
        <taxon>Strongyloididae</taxon>
        <taxon>Strongyloides</taxon>
    </lineage>
</organism>
<accession>A0A0K0FN02</accession>
<protein>
    <submittedName>
        <fullName evidence="2">DDE-1 domain-containing protein</fullName>
    </submittedName>
</protein>
<dbReference type="AlphaFoldDB" id="A0A0K0FN02"/>
<name>A0A0K0FN02_STRVS</name>
<reference evidence="1" key="1">
    <citation type="submission" date="2014-07" db="EMBL/GenBank/DDBJ databases">
        <authorList>
            <person name="Martin A.A"/>
            <person name="De Silva N."/>
        </authorList>
    </citation>
    <scope>NUCLEOTIDE SEQUENCE</scope>
</reference>
<dbReference type="WBParaSite" id="SVE_1038100.1">
    <property type="protein sequence ID" value="SVE_1038100.1"/>
    <property type="gene ID" value="SVE_1038100"/>
</dbReference>
<keyword evidence="1" id="KW-1185">Reference proteome</keyword>
<dbReference type="STRING" id="75913.A0A0K0FN02"/>